<feature type="modified residue" description="4-aspartylphosphate" evidence="15">
    <location>
        <position position="615"/>
    </location>
</feature>
<feature type="transmembrane region" description="Helical" evidence="16">
    <location>
        <begin position="157"/>
        <end position="179"/>
    </location>
</feature>
<dbReference type="InterPro" id="IPR036641">
    <property type="entry name" value="HPT_dom_sf"/>
</dbReference>
<evidence type="ECO:0000259" key="19">
    <source>
        <dbReference type="PROSITE" id="PS50894"/>
    </source>
</evidence>
<gene>
    <name evidence="20" type="ORF">I8J30_26755</name>
</gene>
<evidence type="ECO:0000256" key="6">
    <source>
        <dbReference type="ARBA" id="ARBA00022679"/>
    </source>
</evidence>
<keyword evidence="12" id="KW-0902">Two-component regulatory system</keyword>
<dbReference type="Proteomes" id="UP000673394">
    <property type="component" value="Unassembled WGS sequence"/>
</dbReference>
<dbReference type="InterPro" id="IPR008207">
    <property type="entry name" value="Sig_transdc_His_kin_Hpt_dom"/>
</dbReference>
<dbReference type="SMART" id="SM00388">
    <property type="entry name" value="HisKA"/>
    <property type="match status" value="1"/>
</dbReference>
<keyword evidence="5 15" id="KW-0597">Phosphoprotein</keyword>
<dbReference type="CDD" id="cd16922">
    <property type="entry name" value="HATPase_EvgS-ArcB-TorS-like"/>
    <property type="match status" value="1"/>
</dbReference>
<dbReference type="Gene3D" id="1.10.287.130">
    <property type="match status" value="1"/>
</dbReference>
<dbReference type="CDD" id="cd17546">
    <property type="entry name" value="REC_hyHK_CKI1_RcsC-like"/>
    <property type="match status" value="1"/>
</dbReference>
<keyword evidence="10" id="KW-0067">ATP-binding</keyword>
<keyword evidence="8" id="KW-0547">Nucleotide-binding</keyword>
<dbReference type="InterPro" id="IPR011006">
    <property type="entry name" value="CheY-like_superfamily"/>
</dbReference>
<keyword evidence="7 16" id="KW-0812">Transmembrane</keyword>
<dbReference type="Pfam" id="PF00072">
    <property type="entry name" value="Response_reg"/>
    <property type="match status" value="2"/>
</dbReference>
<dbReference type="InterPro" id="IPR001789">
    <property type="entry name" value="Sig_transdc_resp-reg_receiver"/>
</dbReference>
<organism evidence="20 21">
    <name type="scientific">Paenibacillus lignilyticus</name>
    <dbReference type="NCBI Taxonomy" id="1172615"/>
    <lineage>
        <taxon>Bacteria</taxon>
        <taxon>Bacillati</taxon>
        <taxon>Bacillota</taxon>
        <taxon>Bacilli</taxon>
        <taxon>Bacillales</taxon>
        <taxon>Paenibacillaceae</taxon>
        <taxon>Paenibacillus</taxon>
    </lineage>
</organism>
<dbReference type="PROSITE" id="PS50110">
    <property type="entry name" value="RESPONSE_REGULATORY"/>
    <property type="match status" value="2"/>
</dbReference>
<dbReference type="SMART" id="SM00387">
    <property type="entry name" value="HATPase_c"/>
    <property type="match status" value="1"/>
</dbReference>
<evidence type="ECO:0000256" key="5">
    <source>
        <dbReference type="ARBA" id="ARBA00022553"/>
    </source>
</evidence>
<dbReference type="InterPro" id="IPR003661">
    <property type="entry name" value="HisK_dim/P_dom"/>
</dbReference>
<dbReference type="PANTHER" id="PTHR45339:SF1">
    <property type="entry name" value="HYBRID SIGNAL TRANSDUCTION HISTIDINE KINASE J"/>
    <property type="match status" value="1"/>
</dbReference>
<dbReference type="PROSITE" id="PS50109">
    <property type="entry name" value="HIS_KIN"/>
    <property type="match status" value="1"/>
</dbReference>
<feature type="modified residue" description="4-aspartylphosphate" evidence="15">
    <location>
        <position position="756"/>
    </location>
</feature>
<dbReference type="CDD" id="cd00156">
    <property type="entry name" value="REC"/>
    <property type="match status" value="1"/>
</dbReference>
<evidence type="ECO:0000256" key="11">
    <source>
        <dbReference type="ARBA" id="ARBA00022989"/>
    </source>
</evidence>
<name>A0ABS5CKF0_9BACL</name>
<keyword evidence="4" id="KW-1003">Cell membrane</keyword>
<evidence type="ECO:0000313" key="21">
    <source>
        <dbReference type="Proteomes" id="UP000673394"/>
    </source>
</evidence>
<dbReference type="Gene3D" id="1.20.120.160">
    <property type="entry name" value="HPT domain"/>
    <property type="match status" value="1"/>
</dbReference>
<dbReference type="InterPro" id="IPR036097">
    <property type="entry name" value="HisK_dim/P_sf"/>
</dbReference>
<dbReference type="SUPFAM" id="SSF47384">
    <property type="entry name" value="Homodimeric domain of signal transducing histidine kinase"/>
    <property type="match status" value="1"/>
</dbReference>
<evidence type="ECO:0000259" key="17">
    <source>
        <dbReference type="PROSITE" id="PS50109"/>
    </source>
</evidence>
<dbReference type="EMBL" id="JAGKSP010000017">
    <property type="protein sequence ID" value="MBP3966309.1"/>
    <property type="molecule type" value="Genomic_DNA"/>
</dbReference>
<accession>A0ABS5CKF0</accession>
<feature type="transmembrane region" description="Helical" evidence="16">
    <location>
        <begin position="6"/>
        <end position="25"/>
    </location>
</feature>
<dbReference type="InterPro" id="IPR004358">
    <property type="entry name" value="Sig_transdc_His_kin-like_C"/>
</dbReference>
<dbReference type="Gene3D" id="1.10.1760.20">
    <property type="match status" value="1"/>
</dbReference>
<feature type="transmembrane region" description="Helical" evidence="16">
    <location>
        <begin position="128"/>
        <end position="150"/>
    </location>
</feature>
<feature type="domain" description="Response regulatory" evidence="18">
    <location>
        <begin position="707"/>
        <end position="827"/>
    </location>
</feature>
<evidence type="ECO:0000256" key="4">
    <source>
        <dbReference type="ARBA" id="ARBA00022475"/>
    </source>
</evidence>
<keyword evidence="11 16" id="KW-1133">Transmembrane helix</keyword>
<evidence type="ECO:0000256" key="10">
    <source>
        <dbReference type="ARBA" id="ARBA00022840"/>
    </source>
</evidence>
<dbReference type="SMART" id="SM00448">
    <property type="entry name" value="REC"/>
    <property type="match status" value="2"/>
</dbReference>
<keyword evidence="9" id="KW-0418">Kinase</keyword>
<dbReference type="SUPFAM" id="SSF52172">
    <property type="entry name" value="CheY-like"/>
    <property type="match status" value="2"/>
</dbReference>
<feature type="transmembrane region" description="Helical" evidence="16">
    <location>
        <begin position="37"/>
        <end position="58"/>
    </location>
</feature>
<dbReference type="Pfam" id="PF02518">
    <property type="entry name" value="HATPase_c"/>
    <property type="match status" value="1"/>
</dbReference>
<evidence type="ECO:0000256" key="13">
    <source>
        <dbReference type="ARBA" id="ARBA00023136"/>
    </source>
</evidence>
<dbReference type="Pfam" id="PF00512">
    <property type="entry name" value="HisKA"/>
    <property type="match status" value="1"/>
</dbReference>
<feature type="modified residue" description="Phosphohistidine" evidence="14">
    <location>
        <position position="889"/>
    </location>
</feature>
<dbReference type="Gene3D" id="3.40.50.2300">
    <property type="match status" value="2"/>
</dbReference>
<evidence type="ECO:0000256" key="16">
    <source>
        <dbReference type="SAM" id="Phobius"/>
    </source>
</evidence>
<dbReference type="Pfam" id="PF01627">
    <property type="entry name" value="Hpt"/>
    <property type="match status" value="1"/>
</dbReference>
<evidence type="ECO:0000256" key="15">
    <source>
        <dbReference type="PROSITE-ProRule" id="PRU00169"/>
    </source>
</evidence>
<evidence type="ECO:0000256" key="14">
    <source>
        <dbReference type="PROSITE-ProRule" id="PRU00110"/>
    </source>
</evidence>
<protein>
    <recommendedName>
        <fullName evidence="3">histidine kinase</fullName>
        <ecNumber evidence="3">2.7.13.3</ecNumber>
    </recommendedName>
</protein>
<reference evidence="20 21" key="1">
    <citation type="submission" date="2021-04" db="EMBL/GenBank/DDBJ databases">
        <title>Paenibacillus sp. DLE-14 whole genome sequence.</title>
        <authorList>
            <person name="Ham Y.J."/>
        </authorList>
    </citation>
    <scope>NUCLEOTIDE SEQUENCE [LARGE SCALE GENOMIC DNA]</scope>
    <source>
        <strain evidence="20 21">DLE-14</strain>
    </source>
</reference>
<dbReference type="CDD" id="cd00082">
    <property type="entry name" value="HisKA"/>
    <property type="match status" value="1"/>
</dbReference>
<dbReference type="Pfam" id="PF07694">
    <property type="entry name" value="5TM-5TMR_LYT"/>
    <property type="match status" value="1"/>
</dbReference>
<comment type="caution">
    <text evidence="20">The sequence shown here is derived from an EMBL/GenBank/DDBJ whole genome shotgun (WGS) entry which is preliminary data.</text>
</comment>
<dbReference type="PANTHER" id="PTHR45339">
    <property type="entry name" value="HYBRID SIGNAL TRANSDUCTION HISTIDINE KINASE J"/>
    <property type="match status" value="1"/>
</dbReference>
<dbReference type="PROSITE" id="PS50894">
    <property type="entry name" value="HPT"/>
    <property type="match status" value="1"/>
</dbReference>
<dbReference type="Gene3D" id="3.30.565.10">
    <property type="entry name" value="Histidine kinase-like ATPase, C-terminal domain"/>
    <property type="match status" value="1"/>
</dbReference>
<comment type="catalytic activity">
    <reaction evidence="1">
        <text>ATP + protein L-histidine = ADP + protein N-phospho-L-histidine.</text>
        <dbReference type="EC" id="2.7.13.3"/>
    </reaction>
</comment>
<dbReference type="InterPro" id="IPR003594">
    <property type="entry name" value="HATPase_dom"/>
</dbReference>
<evidence type="ECO:0000313" key="20">
    <source>
        <dbReference type="EMBL" id="MBP3966309.1"/>
    </source>
</evidence>
<evidence type="ECO:0000259" key="18">
    <source>
        <dbReference type="PROSITE" id="PS50110"/>
    </source>
</evidence>
<dbReference type="SUPFAM" id="SSF47226">
    <property type="entry name" value="Histidine-containing phosphotransfer domain, HPT domain"/>
    <property type="match status" value="1"/>
</dbReference>
<dbReference type="InterPro" id="IPR011620">
    <property type="entry name" value="Sig_transdc_His_kinase_LytS_TM"/>
</dbReference>
<feature type="domain" description="HPt" evidence="19">
    <location>
        <begin position="850"/>
        <end position="940"/>
    </location>
</feature>
<evidence type="ECO:0000256" key="8">
    <source>
        <dbReference type="ARBA" id="ARBA00022741"/>
    </source>
</evidence>
<evidence type="ECO:0000256" key="1">
    <source>
        <dbReference type="ARBA" id="ARBA00000085"/>
    </source>
</evidence>
<dbReference type="SUPFAM" id="SSF55874">
    <property type="entry name" value="ATPase domain of HSP90 chaperone/DNA topoisomerase II/histidine kinase"/>
    <property type="match status" value="1"/>
</dbReference>
<keyword evidence="6" id="KW-0808">Transferase</keyword>
<dbReference type="InterPro" id="IPR036890">
    <property type="entry name" value="HATPase_C_sf"/>
</dbReference>
<feature type="domain" description="Histidine kinase" evidence="17">
    <location>
        <begin position="324"/>
        <end position="545"/>
    </location>
</feature>
<dbReference type="RefSeq" id="WP_210663383.1">
    <property type="nucleotide sequence ID" value="NZ_JAGKSP010000017.1"/>
</dbReference>
<evidence type="ECO:0000256" key="9">
    <source>
        <dbReference type="ARBA" id="ARBA00022777"/>
    </source>
</evidence>
<feature type="transmembrane region" description="Helical" evidence="16">
    <location>
        <begin position="70"/>
        <end position="92"/>
    </location>
</feature>
<feature type="domain" description="Response regulatory" evidence="18">
    <location>
        <begin position="565"/>
        <end position="682"/>
    </location>
</feature>
<evidence type="ECO:0000256" key="7">
    <source>
        <dbReference type="ARBA" id="ARBA00022692"/>
    </source>
</evidence>
<keyword evidence="13 16" id="KW-0472">Membrane</keyword>
<evidence type="ECO:0000256" key="3">
    <source>
        <dbReference type="ARBA" id="ARBA00012438"/>
    </source>
</evidence>
<evidence type="ECO:0000256" key="2">
    <source>
        <dbReference type="ARBA" id="ARBA00004651"/>
    </source>
</evidence>
<keyword evidence="21" id="KW-1185">Reference proteome</keyword>
<comment type="subcellular location">
    <subcellularLocation>
        <location evidence="2">Cell membrane</location>
        <topology evidence="2">Multi-pass membrane protein</topology>
    </subcellularLocation>
</comment>
<evidence type="ECO:0000256" key="12">
    <source>
        <dbReference type="ARBA" id="ARBA00023012"/>
    </source>
</evidence>
<feature type="transmembrane region" description="Helical" evidence="16">
    <location>
        <begin position="104"/>
        <end position="122"/>
    </location>
</feature>
<dbReference type="EC" id="2.7.13.3" evidence="3"/>
<dbReference type="InterPro" id="IPR005467">
    <property type="entry name" value="His_kinase_dom"/>
</dbReference>
<dbReference type="PRINTS" id="PR00344">
    <property type="entry name" value="BCTRLSENSOR"/>
</dbReference>
<sequence>MPKDLILNFAILSVYLFFVSPFFIREENQAKPTFVKRVYIGGIFGLLGVILMFFGIQIQGAEVPLNLRGIALMLAAFFGGPAGALAELIVVYIGRFIKDGSMNWVQAAIGITAAYATGYLFFRIRSYWLKWPVGALFLLIYYYGALCLAGQMKFDTILLYILIQLIYSQLIACFLYYLIRNHRYKTKMIQTERDMSYLLRMQPGFTFRFRKKNGLFVYSLIDGQLLKRVGGKPNDFIGKSIDDVRIFPKDFAAFLKVQYEKAWQGEKITYETTMMDINILVTLHPIKNQGAVVDVIGSAVDTSDIMKRKAADESNKAKSQFLAHMSHEIRTPINAIIGLNYILQQSNLNPKQLEYVDKSITAAKSLLNLVNDVLDLSKIEANKIVLESTRFDLYEVLRNISNLISYKANETGLRFHFDIHHDVPQMLTGDPFRLQQVLLNITNNAVKFTPKGELSIAVNLVAQEERTTTLSFGIRDTGIGMSEEQVSNLFLEFTQADMTTTRKFGGTGLGLVISKKLTETMGGSIAVESKLGAGSLFTVTLPFQSALPSGKPSEDGKVYGKKKPRLLFVCEDNEMRSVLENQLEQLEFKVQTSSDADETRKLLLAGNAYDLILIDWKLSGLCATKLAEEIIRDFDGKSPSVLFISAYHEAEYEAAGQLPYISKALLYPISQSQLYNELGELLHRDGVYNLPDGGMKPIQPTDLKDAVILLVEDNEINQLVAKELLREAVRHVDVASNGEEAVKLAGLKVYDAILMDLQMPVMDGYEATKAIRAQERAQEFGDEVPIIAMTADVMKGVEDQVLSIGMNGYLTKPFDPVDLYNVLLRFCQNKEKEAGDKLDSEGVITRLGGNSALYNRILALFITNHSEAIAQILQAVHEGDLNKAKRLVHTLKGVAFDIGANSLAVVMEKSQMALLRGDREEFNLLMQQADEKHQAIIRTYGRKAANE</sequence>
<proteinExistence type="predicted"/>